<reference evidence="1" key="1">
    <citation type="submission" date="2021-05" db="EMBL/GenBank/DDBJ databases">
        <authorList>
            <person name="Alioto T."/>
            <person name="Alioto T."/>
            <person name="Gomez Garrido J."/>
        </authorList>
    </citation>
    <scope>NUCLEOTIDE SEQUENCE</scope>
</reference>
<accession>A0A8D9BNY6</accession>
<evidence type="ECO:0000313" key="1">
    <source>
        <dbReference type="EMBL" id="CAG6785977.1"/>
    </source>
</evidence>
<dbReference type="PROSITE" id="PS51257">
    <property type="entry name" value="PROKAR_LIPOPROTEIN"/>
    <property type="match status" value="1"/>
</dbReference>
<sequence>MRFRIHCCSSGLVRVHCSGFQMLLQCTTIITVACDALVLYLRQSKEQLVGTRTTKVCIYKEFYLCQTRMIATRTPFRKYFTTHFLFNLCPNLPLYGTEFYKYSSQ</sequence>
<proteinExistence type="predicted"/>
<name>A0A8D9BNY6_9HEMI</name>
<dbReference type="EMBL" id="HBUF01646204">
    <property type="protein sequence ID" value="CAG6785977.1"/>
    <property type="molecule type" value="Transcribed_RNA"/>
</dbReference>
<organism evidence="1">
    <name type="scientific">Cacopsylla melanoneura</name>
    <dbReference type="NCBI Taxonomy" id="428564"/>
    <lineage>
        <taxon>Eukaryota</taxon>
        <taxon>Metazoa</taxon>
        <taxon>Ecdysozoa</taxon>
        <taxon>Arthropoda</taxon>
        <taxon>Hexapoda</taxon>
        <taxon>Insecta</taxon>
        <taxon>Pterygota</taxon>
        <taxon>Neoptera</taxon>
        <taxon>Paraneoptera</taxon>
        <taxon>Hemiptera</taxon>
        <taxon>Sternorrhyncha</taxon>
        <taxon>Psylloidea</taxon>
        <taxon>Psyllidae</taxon>
        <taxon>Psyllinae</taxon>
        <taxon>Cacopsylla</taxon>
    </lineage>
</organism>
<protein>
    <submittedName>
        <fullName evidence="1">Uncharacterized protein</fullName>
    </submittedName>
</protein>
<dbReference type="AlphaFoldDB" id="A0A8D9BNY6"/>